<evidence type="ECO:0000256" key="1">
    <source>
        <dbReference type="SAM" id="SignalP"/>
    </source>
</evidence>
<name>A0A2J8K2D5_PANTR</name>
<organism evidence="2 3">
    <name type="scientific">Pan troglodytes</name>
    <name type="common">Chimpanzee</name>
    <dbReference type="NCBI Taxonomy" id="9598"/>
    <lineage>
        <taxon>Eukaryota</taxon>
        <taxon>Metazoa</taxon>
        <taxon>Chordata</taxon>
        <taxon>Craniata</taxon>
        <taxon>Vertebrata</taxon>
        <taxon>Euteleostomi</taxon>
        <taxon>Mammalia</taxon>
        <taxon>Eutheria</taxon>
        <taxon>Euarchontoglires</taxon>
        <taxon>Primates</taxon>
        <taxon>Haplorrhini</taxon>
        <taxon>Catarrhini</taxon>
        <taxon>Hominidae</taxon>
        <taxon>Pan</taxon>
    </lineage>
</organism>
<comment type="caution">
    <text evidence="2">The sequence shown here is derived from an EMBL/GenBank/DDBJ whole genome shotgun (WGS) entry which is preliminary data.</text>
</comment>
<protein>
    <submittedName>
        <fullName evidence="2">NUCB1 isoform 5</fullName>
    </submittedName>
</protein>
<accession>A0A2J8K2D5</accession>
<proteinExistence type="predicted"/>
<dbReference type="EMBL" id="NBAG03000399">
    <property type="protein sequence ID" value="PNI29169.1"/>
    <property type="molecule type" value="Genomic_DNA"/>
</dbReference>
<keyword evidence="1" id="KW-0732">Signal</keyword>
<dbReference type="Proteomes" id="UP000236370">
    <property type="component" value="Unassembled WGS sequence"/>
</dbReference>
<reference evidence="2 3" key="1">
    <citation type="submission" date="2017-12" db="EMBL/GenBank/DDBJ databases">
        <title>High-resolution comparative analysis of great ape genomes.</title>
        <authorList>
            <person name="Pollen A."/>
            <person name="Hastie A."/>
            <person name="Hormozdiari F."/>
            <person name="Dougherty M."/>
            <person name="Liu R."/>
            <person name="Chaisson M."/>
            <person name="Hoppe E."/>
            <person name="Hill C."/>
            <person name="Pang A."/>
            <person name="Hillier L."/>
            <person name="Baker C."/>
            <person name="Armstrong J."/>
            <person name="Shendure J."/>
            <person name="Paten B."/>
            <person name="Wilson R."/>
            <person name="Chao H."/>
            <person name="Schneider V."/>
            <person name="Ventura M."/>
            <person name="Kronenberg Z."/>
            <person name="Murali S."/>
            <person name="Gordon D."/>
            <person name="Cantsilieris S."/>
            <person name="Munson K."/>
            <person name="Nelson B."/>
            <person name="Raja A."/>
            <person name="Underwood J."/>
            <person name="Diekhans M."/>
            <person name="Fiddes I."/>
            <person name="Haussler D."/>
            <person name="Eichler E."/>
        </authorList>
    </citation>
    <scope>NUCLEOTIDE SEQUENCE [LARGE SCALE GENOMIC DNA]</scope>
    <source>
        <strain evidence="2">Yerkes chimp pedigree #C0471</strain>
    </source>
</reference>
<evidence type="ECO:0000313" key="2">
    <source>
        <dbReference type="EMBL" id="PNI29169.1"/>
    </source>
</evidence>
<evidence type="ECO:0000313" key="3">
    <source>
        <dbReference type="Proteomes" id="UP000236370"/>
    </source>
</evidence>
<feature type="chain" id="PRO_5014380411" evidence="1">
    <location>
        <begin position="27"/>
        <end position="75"/>
    </location>
</feature>
<gene>
    <name evidence="2" type="ORF">CK820_G0042327</name>
</gene>
<sequence length="75" mass="7940">MPPSGPRGTLLLLPLLLLLLLRAVLAVPLERGAPHKEETPATESPVSGPALLSSQVFAVVLQLLQTPVPVGWMLQ</sequence>
<feature type="signal peptide" evidence="1">
    <location>
        <begin position="1"/>
        <end position="26"/>
    </location>
</feature>
<dbReference type="AlphaFoldDB" id="A0A2J8K2D5"/>